<dbReference type="OrthoDB" id="5920040at2759"/>
<dbReference type="Pfam" id="PF05380">
    <property type="entry name" value="Peptidase_A17"/>
    <property type="match status" value="1"/>
</dbReference>
<name>A0A232FM08_9HYME</name>
<dbReference type="EMBL" id="NNAY01000031">
    <property type="protein sequence ID" value="OXU31781.1"/>
    <property type="molecule type" value="Genomic_DNA"/>
</dbReference>
<dbReference type="STRING" id="543379.A0A232FM08"/>
<dbReference type="Proteomes" id="UP000215335">
    <property type="component" value="Unassembled WGS sequence"/>
</dbReference>
<keyword evidence="2" id="KW-1185">Reference proteome</keyword>
<evidence type="ECO:0000313" key="1">
    <source>
        <dbReference type="EMBL" id="OXU31781.1"/>
    </source>
</evidence>
<organism evidence="1 2">
    <name type="scientific">Trichomalopsis sarcophagae</name>
    <dbReference type="NCBI Taxonomy" id="543379"/>
    <lineage>
        <taxon>Eukaryota</taxon>
        <taxon>Metazoa</taxon>
        <taxon>Ecdysozoa</taxon>
        <taxon>Arthropoda</taxon>
        <taxon>Hexapoda</taxon>
        <taxon>Insecta</taxon>
        <taxon>Pterygota</taxon>
        <taxon>Neoptera</taxon>
        <taxon>Endopterygota</taxon>
        <taxon>Hymenoptera</taxon>
        <taxon>Apocrita</taxon>
        <taxon>Proctotrupomorpha</taxon>
        <taxon>Chalcidoidea</taxon>
        <taxon>Pteromalidae</taxon>
        <taxon>Pteromalinae</taxon>
        <taxon>Trichomalopsis</taxon>
    </lineage>
</organism>
<gene>
    <name evidence="1" type="ORF">TSAR_006779</name>
</gene>
<sequence>MEDIPRSIRRAPEDEGCEGLFPSHGRDADGRYVPRLPVKPGAATPLGDSFRGALAALRSLHRRMRYDPVLALEYKGFIEDYLKLDYMRIVKPSDLRTARSICDYIVHHPIWQRGDQGQKLRVSVSKVMIPRLIQTGAAQDVQLHAFSDASRRAMAAVVYVRVSSPSSQPVVSILAAKTKLTSIRSLKPKSTPTPRMTIPRLELRVALIGARLLQTMSAELDIPLDFFFI</sequence>
<comment type="caution">
    <text evidence="1">The sequence shown here is derived from an EMBL/GenBank/DDBJ whole genome shotgun (WGS) entry which is preliminary data.</text>
</comment>
<evidence type="ECO:0000313" key="2">
    <source>
        <dbReference type="Proteomes" id="UP000215335"/>
    </source>
</evidence>
<dbReference type="InterPro" id="IPR008042">
    <property type="entry name" value="Retrotrans_Pao"/>
</dbReference>
<accession>A0A232FM08</accession>
<proteinExistence type="predicted"/>
<dbReference type="PANTHER" id="PTHR47331:SF1">
    <property type="entry name" value="GAG-LIKE PROTEIN"/>
    <property type="match status" value="1"/>
</dbReference>
<dbReference type="AlphaFoldDB" id="A0A232FM08"/>
<reference evidence="1 2" key="1">
    <citation type="journal article" date="2017" name="Curr. Biol.">
        <title>The Evolution of Venom by Co-option of Single-Copy Genes.</title>
        <authorList>
            <person name="Martinson E.O."/>
            <person name="Mrinalini"/>
            <person name="Kelkar Y.D."/>
            <person name="Chang C.H."/>
            <person name="Werren J.H."/>
        </authorList>
    </citation>
    <scope>NUCLEOTIDE SEQUENCE [LARGE SCALE GENOMIC DNA]</scope>
    <source>
        <strain evidence="1 2">Alberta</strain>
        <tissue evidence="1">Whole body</tissue>
    </source>
</reference>
<dbReference type="PANTHER" id="PTHR47331">
    <property type="entry name" value="PHD-TYPE DOMAIN-CONTAINING PROTEIN"/>
    <property type="match status" value="1"/>
</dbReference>
<protein>
    <submittedName>
        <fullName evidence="1">Uncharacterized protein</fullName>
    </submittedName>
</protein>